<dbReference type="InterPro" id="IPR050982">
    <property type="entry name" value="Auxin_biosynth/cation_transpt"/>
</dbReference>
<keyword evidence="3" id="KW-1185">Reference proteome</keyword>
<proteinExistence type="predicted"/>
<dbReference type="GO" id="GO:0004497">
    <property type="term" value="F:monooxygenase activity"/>
    <property type="evidence" value="ECO:0007669"/>
    <property type="project" value="UniProtKB-KW"/>
</dbReference>
<dbReference type="RefSeq" id="XP_025562822.1">
    <property type="nucleotide sequence ID" value="XM_025704842.1"/>
</dbReference>
<keyword evidence="2" id="KW-0503">Monooxygenase</keyword>
<name>A0A319C0R3_ASPVC</name>
<gene>
    <name evidence="2" type="ORF">BO88DRAFT_388151</name>
</gene>
<keyword evidence="1" id="KW-0560">Oxidoreductase</keyword>
<dbReference type="AlphaFoldDB" id="A0A319C0R3"/>
<sequence length="594" mass="65301">MANLPQGILPTLPCALPKADLTSDFDAVGIAKGLSIPLSSLSLEQFTPDALWRDTFALTGTLRTLYSAVTVIKAWDQRCLARQAKGFRLNPDAARAVCPAPGIGWIEVPFTFGTAAIPATTCSGFVSLVPNENGSWKIWLLRTILDQFQNLPNVDELKPGPAPTRHPLHEGAAYECVVIGCGQSGLSVAGRLQALGASYLVVDKAPRVGDSWLQRYESMKLHSVRDAAQLPFDRTFTEDYPEFMSREDLARGYQAWAERYCVNISFSTELTSGAWDDNQRKWTLHLRLKQNEQVTTRTITCSHVVMAIGAGGQEPVRPTYPGEDIFQGEIIHTAQYKSPRPWQGKHGVIIGSANSAHDTAADMVGTGMASITMVQRSRTCIASGIIPKEFMPQRAQGTLAADKQQLSTPLAVSRLMSTLTLRSKIAQNPERFDALERAGFKVDRGAEVVAHVHERYGGHYMDVGNCANIAKGLVKVKSDSPLVRFTSTGLLFEDNTHIPADVVVFATGYKWNARDTVGELFGKEVHDRVEDYWGLDKEGEVRGAFKPSPHGHIWFISGTTTHSRYFSRFIALLIKADIMGVPIEVYRGIPDADE</sequence>
<dbReference type="OrthoDB" id="74360at2759"/>
<evidence type="ECO:0000256" key="1">
    <source>
        <dbReference type="ARBA" id="ARBA00023002"/>
    </source>
</evidence>
<reference evidence="2" key="1">
    <citation type="submission" date="2016-12" db="EMBL/GenBank/DDBJ databases">
        <title>The genomes of Aspergillus section Nigri reveals drivers in fungal speciation.</title>
        <authorList>
            <consortium name="DOE Joint Genome Institute"/>
            <person name="Vesth T.C."/>
            <person name="Nybo J."/>
            <person name="Theobald S."/>
            <person name="Brandl J."/>
            <person name="Frisvad J.C."/>
            <person name="Nielsen K.F."/>
            <person name="Lyhne E.K."/>
            <person name="Kogle M.E."/>
            <person name="Kuo A."/>
            <person name="Riley R."/>
            <person name="Clum A."/>
            <person name="Nolan M."/>
            <person name="Lipzen A."/>
            <person name="Salamov A."/>
            <person name="Henrissat B."/>
            <person name="Wiebenga A."/>
            <person name="De Vries R.P."/>
            <person name="Grigoriev I.V."/>
            <person name="Mortensen U.H."/>
            <person name="Andersen M.R."/>
            <person name="Baker S.E."/>
        </authorList>
    </citation>
    <scope>NUCLEOTIDE SEQUENCE [LARGE SCALE GENOMIC DNA]</scope>
    <source>
        <strain evidence="2">CBS 113365</strain>
    </source>
</reference>
<evidence type="ECO:0000313" key="2">
    <source>
        <dbReference type="EMBL" id="PYH69028.1"/>
    </source>
</evidence>
<protein>
    <submittedName>
        <fullName evidence="2">Flavin-containing monooxygenase</fullName>
    </submittedName>
</protein>
<dbReference type="SUPFAM" id="SSF51905">
    <property type="entry name" value="FAD/NAD(P)-binding domain"/>
    <property type="match status" value="2"/>
</dbReference>
<dbReference type="Proteomes" id="UP000248405">
    <property type="component" value="Unassembled WGS sequence"/>
</dbReference>
<dbReference type="GO" id="GO:0050660">
    <property type="term" value="F:flavin adenine dinucleotide binding"/>
    <property type="evidence" value="ECO:0007669"/>
    <property type="project" value="TreeGrafter"/>
</dbReference>
<organism evidence="2 3">
    <name type="scientific">Aspergillus vadensis (strain CBS 113365 / IMI 142717 / IBT 24658)</name>
    <dbReference type="NCBI Taxonomy" id="1448311"/>
    <lineage>
        <taxon>Eukaryota</taxon>
        <taxon>Fungi</taxon>
        <taxon>Dikarya</taxon>
        <taxon>Ascomycota</taxon>
        <taxon>Pezizomycotina</taxon>
        <taxon>Eurotiomycetes</taxon>
        <taxon>Eurotiomycetidae</taxon>
        <taxon>Eurotiales</taxon>
        <taxon>Aspergillaceae</taxon>
        <taxon>Aspergillus</taxon>
        <taxon>Aspergillus subgen. Circumdati</taxon>
    </lineage>
</organism>
<accession>A0A319C0R3</accession>
<evidence type="ECO:0000313" key="3">
    <source>
        <dbReference type="Proteomes" id="UP000248405"/>
    </source>
</evidence>
<dbReference type="GeneID" id="37209434"/>
<dbReference type="PANTHER" id="PTHR43539">
    <property type="entry name" value="FLAVIN-BINDING MONOOXYGENASE-LIKE PROTEIN (AFU_ORTHOLOGUE AFUA_4G09220)"/>
    <property type="match status" value="1"/>
</dbReference>
<dbReference type="Gene3D" id="3.50.50.60">
    <property type="entry name" value="FAD/NAD(P)-binding domain"/>
    <property type="match status" value="1"/>
</dbReference>
<dbReference type="Pfam" id="PF13738">
    <property type="entry name" value="Pyr_redox_3"/>
    <property type="match status" value="1"/>
</dbReference>
<dbReference type="EMBL" id="KZ821624">
    <property type="protein sequence ID" value="PYH69028.1"/>
    <property type="molecule type" value="Genomic_DNA"/>
</dbReference>
<dbReference type="InterPro" id="IPR036188">
    <property type="entry name" value="FAD/NAD-bd_sf"/>
</dbReference>
<dbReference type="PANTHER" id="PTHR43539:SF68">
    <property type="entry name" value="FLAVIN-BINDING MONOOXYGENASE-LIKE PROTEIN (AFU_ORTHOLOGUE AFUA_4G09220)"/>
    <property type="match status" value="1"/>
</dbReference>